<evidence type="ECO:0000313" key="2">
    <source>
        <dbReference type="EMBL" id="GMN43038.1"/>
    </source>
</evidence>
<reference evidence="2" key="1">
    <citation type="submission" date="2023-07" db="EMBL/GenBank/DDBJ databases">
        <title>draft genome sequence of fig (Ficus carica).</title>
        <authorList>
            <person name="Takahashi T."/>
            <person name="Nishimura K."/>
        </authorList>
    </citation>
    <scope>NUCLEOTIDE SEQUENCE</scope>
</reference>
<organism evidence="2 3">
    <name type="scientific">Ficus carica</name>
    <name type="common">Common fig</name>
    <dbReference type="NCBI Taxonomy" id="3494"/>
    <lineage>
        <taxon>Eukaryota</taxon>
        <taxon>Viridiplantae</taxon>
        <taxon>Streptophyta</taxon>
        <taxon>Embryophyta</taxon>
        <taxon>Tracheophyta</taxon>
        <taxon>Spermatophyta</taxon>
        <taxon>Magnoliopsida</taxon>
        <taxon>eudicotyledons</taxon>
        <taxon>Gunneridae</taxon>
        <taxon>Pentapetalae</taxon>
        <taxon>rosids</taxon>
        <taxon>fabids</taxon>
        <taxon>Rosales</taxon>
        <taxon>Moraceae</taxon>
        <taxon>Ficeae</taxon>
        <taxon>Ficus</taxon>
    </lineage>
</organism>
<evidence type="ECO:0000313" key="3">
    <source>
        <dbReference type="Proteomes" id="UP001187192"/>
    </source>
</evidence>
<accession>A0AA87ZVM6</accession>
<dbReference type="AlphaFoldDB" id="A0AA87ZVM6"/>
<dbReference type="EMBL" id="BTGU01000015">
    <property type="protein sequence ID" value="GMN43038.1"/>
    <property type="molecule type" value="Genomic_DNA"/>
</dbReference>
<gene>
    <name evidence="2" type="ORF">TIFTF001_012240</name>
</gene>
<feature type="region of interest" description="Disordered" evidence="1">
    <location>
        <begin position="143"/>
        <end position="169"/>
    </location>
</feature>
<protein>
    <submittedName>
        <fullName evidence="2">Uncharacterized protein</fullName>
    </submittedName>
</protein>
<comment type="caution">
    <text evidence="2">The sequence shown here is derived from an EMBL/GenBank/DDBJ whole genome shotgun (WGS) entry which is preliminary data.</text>
</comment>
<evidence type="ECO:0000256" key="1">
    <source>
        <dbReference type="SAM" id="MobiDB-lite"/>
    </source>
</evidence>
<sequence length="196" mass="22747">MDIVADRGRGKFAMHPESSVTVVVYEFYANAYNSRNMRITDIVADRGWGKFAMHPESSITIVVYEFYADAYSSRDEVIYVIGKWVPISQTIINEYYGLHDIERDDYQRYLENVDIDEIKSSISVVIWEGHEIWEGPRHPIDDGVIASYKEGDDDDEDKPPQPHRPVSTMSVPQHWEYVDDRLGHIEENQCNLVDML</sequence>
<dbReference type="Proteomes" id="UP001187192">
    <property type="component" value="Unassembled WGS sequence"/>
</dbReference>
<proteinExistence type="predicted"/>
<name>A0AA87ZVM6_FICCA</name>
<keyword evidence="3" id="KW-1185">Reference proteome</keyword>